<dbReference type="SUPFAM" id="SSF53649">
    <property type="entry name" value="Alkaline phosphatase-like"/>
    <property type="match status" value="1"/>
</dbReference>
<name>A0A517VUN8_9PLAN</name>
<evidence type="ECO:0000313" key="2">
    <source>
        <dbReference type="Proteomes" id="UP000318704"/>
    </source>
</evidence>
<organism evidence="1 2">
    <name type="scientific">Gimesia aquarii</name>
    <dbReference type="NCBI Taxonomy" id="2527964"/>
    <lineage>
        <taxon>Bacteria</taxon>
        <taxon>Pseudomonadati</taxon>
        <taxon>Planctomycetota</taxon>
        <taxon>Planctomycetia</taxon>
        <taxon>Planctomycetales</taxon>
        <taxon>Planctomycetaceae</taxon>
        <taxon>Gimesia</taxon>
    </lineage>
</organism>
<protein>
    <recommendedName>
        <fullName evidence="3">Sulfatase</fullName>
    </recommendedName>
</protein>
<gene>
    <name evidence="1" type="ORF">V144x_21680</name>
</gene>
<proteinExistence type="predicted"/>
<sequence>MDPVFEYERNLTRRTLLGKSARGIGGAALASLLYPELFSQNAKAESEVVPDAVKKIAPKAKRIIYLFQSGGPSHVDLFDYKPILRKTHGTDLPDSVKGTQRVTGMTARQKSFPVVAPFWEMKQCGAHQTWISEQLPHTQTIADDITILKSVNTEAINHDPAITFINTGTQQIGHASLGSWLSYGLGSENENLPAYMVMLSQGTGKNPGQPLFDRLWGSGFLPPSHQGVKLRPGSSPVLYLSNPAGIDRKQRRTLLDDLAKLNRGQAQEIGDPEIQARINSYEMAYRMQTSVPGLMDLSSETAKTFEMYGPESKKPGSFAANCLLARRMTERGVRFVQLFHRGWDQHVSLKRQLPNQCLDVDQPSAALVKDLKQRGLLDETLVIWGGEFGRTVYSQGTIGSPSAGRDHHGRCFSIWMAGGGIKRGFEYGKTDDFCYNIVENPVHIRDMNATILHCMGIDHRRLTYKYRGLDARLTGVEEAHVVYDILV</sequence>
<evidence type="ECO:0008006" key="3">
    <source>
        <dbReference type="Google" id="ProtNLM"/>
    </source>
</evidence>
<dbReference type="InterPro" id="IPR017850">
    <property type="entry name" value="Alkaline_phosphatase_core_sf"/>
</dbReference>
<dbReference type="EMBL" id="CP037920">
    <property type="protein sequence ID" value="QDT96710.1"/>
    <property type="molecule type" value="Genomic_DNA"/>
</dbReference>
<dbReference type="PANTHER" id="PTHR43737">
    <property type="entry name" value="BLL7424 PROTEIN"/>
    <property type="match status" value="1"/>
</dbReference>
<dbReference type="InterPro" id="IPR006311">
    <property type="entry name" value="TAT_signal"/>
</dbReference>
<dbReference type="Proteomes" id="UP000318704">
    <property type="component" value="Chromosome"/>
</dbReference>
<accession>A0A517VUN8</accession>
<dbReference type="AlphaFoldDB" id="A0A517VUN8"/>
<evidence type="ECO:0000313" key="1">
    <source>
        <dbReference type="EMBL" id="QDT96710.1"/>
    </source>
</evidence>
<dbReference type="KEGG" id="gaw:V144x_21680"/>
<dbReference type="PROSITE" id="PS51318">
    <property type="entry name" value="TAT"/>
    <property type="match status" value="1"/>
</dbReference>
<dbReference type="Pfam" id="PF07394">
    <property type="entry name" value="DUF1501"/>
    <property type="match status" value="1"/>
</dbReference>
<dbReference type="RefSeq" id="WP_144985120.1">
    <property type="nucleotide sequence ID" value="NZ_CP037920.1"/>
</dbReference>
<reference evidence="1 2" key="1">
    <citation type="submission" date="2019-03" db="EMBL/GenBank/DDBJ databases">
        <title>Deep-cultivation of Planctomycetes and their phenomic and genomic characterization uncovers novel biology.</title>
        <authorList>
            <person name="Wiegand S."/>
            <person name="Jogler M."/>
            <person name="Boedeker C."/>
            <person name="Pinto D."/>
            <person name="Vollmers J."/>
            <person name="Rivas-Marin E."/>
            <person name="Kohn T."/>
            <person name="Peeters S.H."/>
            <person name="Heuer A."/>
            <person name="Rast P."/>
            <person name="Oberbeckmann S."/>
            <person name="Bunk B."/>
            <person name="Jeske O."/>
            <person name="Meyerdierks A."/>
            <person name="Storesund J.E."/>
            <person name="Kallscheuer N."/>
            <person name="Luecker S."/>
            <person name="Lage O.M."/>
            <person name="Pohl T."/>
            <person name="Merkel B.J."/>
            <person name="Hornburger P."/>
            <person name="Mueller R.-W."/>
            <person name="Bruemmer F."/>
            <person name="Labrenz M."/>
            <person name="Spormann A.M."/>
            <person name="Op den Camp H."/>
            <person name="Overmann J."/>
            <person name="Amann R."/>
            <person name="Jetten M.S.M."/>
            <person name="Mascher T."/>
            <person name="Medema M.H."/>
            <person name="Devos D.P."/>
            <person name="Kaster A.-K."/>
            <person name="Ovreas L."/>
            <person name="Rohde M."/>
            <person name="Galperin M.Y."/>
            <person name="Jogler C."/>
        </authorList>
    </citation>
    <scope>NUCLEOTIDE SEQUENCE [LARGE SCALE GENOMIC DNA]</scope>
    <source>
        <strain evidence="1 2">V144</strain>
    </source>
</reference>
<dbReference type="PANTHER" id="PTHR43737:SF1">
    <property type="entry name" value="DUF1501 DOMAIN-CONTAINING PROTEIN"/>
    <property type="match status" value="1"/>
</dbReference>
<dbReference type="InterPro" id="IPR010869">
    <property type="entry name" value="DUF1501"/>
</dbReference>